<sequence>MTRIGDEVVHRYLSRLDEPGRPRVNLATLVRLHERHVRRIPYHNLDIRLGLPTDVDPAGNAARLAGGDAGYCFHLNGAFAALLAALGFDVTLHRGQVKKAPALPDGVQFANHLTMTVTLEGRRWFVDVGLGDGLLGPVPLRPGVVRHPPLTFGFAEAAWGWRFTHDPRGSFTVMDWEDRPAQPHDFAEAHHVLSTAPTSTFVRRLIVTNRGPDDVVWSLVDCQLTRIDGDGVHHRVLTTFDEWRRELEDTFLLRLDDGHTAGLRRLWQRLPRQRSIPAG</sequence>
<dbReference type="PANTHER" id="PTHR11786:SF0">
    <property type="entry name" value="ARYLAMINE N-ACETYLTRANSFERASE 4-RELATED"/>
    <property type="match status" value="1"/>
</dbReference>
<dbReference type="AlphaFoldDB" id="A0A1C4XH82"/>
<reference evidence="4" key="1">
    <citation type="submission" date="2016-06" db="EMBL/GenBank/DDBJ databases">
        <authorList>
            <person name="Varghese N."/>
            <person name="Submissions Spin"/>
        </authorList>
    </citation>
    <scope>NUCLEOTIDE SEQUENCE [LARGE SCALE GENOMIC DNA]</scope>
    <source>
        <strain evidence="4">DSM 44100</strain>
    </source>
</reference>
<dbReference type="InterPro" id="IPR038765">
    <property type="entry name" value="Papain-like_cys_pep_sf"/>
</dbReference>
<dbReference type="Gene3D" id="3.30.2140.10">
    <property type="entry name" value="Arylamine N-acetyltransferase"/>
    <property type="match status" value="1"/>
</dbReference>
<dbReference type="STRING" id="121616.GA0070216_104386"/>
<keyword evidence="3" id="KW-0808">Transferase</keyword>
<comment type="similarity">
    <text evidence="1 2">Belongs to the arylamine N-acetyltransferase family.</text>
</comment>
<protein>
    <submittedName>
        <fullName evidence="3">Arylamine N-acetyltransferase</fullName>
    </submittedName>
</protein>
<dbReference type="PANTHER" id="PTHR11786">
    <property type="entry name" value="N-HYDROXYARYLAMINE O-ACETYLTRANSFERASE"/>
    <property type="match status" value="1"/>
</dbReference>
<dbReference type="InterPro" id="IPR001447">
    <property type="entry name" value="Arylamine_N-AcTrfase"/>
</dbReference>
<evidence type="ECO:0000313" key="3">
    <source>
        <dbReference type="EMBL" id="SCF07815.1"/>
    </source>
</evidence>
<gene>
    <name evidence="3" type="ORF">GA0070216_104386</name>
</gene>
<organism evidence="3 4">
    <name type="scientific">Micromonospora matsumotoense</name>
    <dbReference type="NCBI Taxonomy" id="121616"/>
    <lineage>
        <taxon>Bacteria</taxon>
        <taxon>Bacillati</taxon>
        <taxon>Actinomycetota</taxon>
        <taxon>Actinomycetes</taxon>
        <taxon>Micromonosporales</taxon>
        <taxon>Micromonosporaceae</taxon>
        <taxon>Micromonospora</taxon>
    </lineage>
</organism>
<dbReference type="SUPFAM" id="SSF54001">
    <property type="entry name" value="Cysteine proteinases"/>
    <property type="match status" value="1"/>
</dbReference>
<dbReference type="Proteomes" id="UP000198797">
    <property type="component" value="Unassembled WGS sequence"/>
</dbReference>
<dbReference type="Pfam" id="PF00797">
    <property type="entry name" value="Acetyltransf_2"/>
    <property type="match status" value="1"/>
</dbReference>
<evidence type="ECO:0000313" key="4">
    <source>
        <dbReference type="Proteomes" id="UP000198797"/>
    </source>
</evidence>
<keyword evidence="4" id="KW-1185">Reference proteome</keyword>
<dbReference type="PRINTS" id="PR01543">
    <property type="entry name" value="ANATRNSFRASE"/>
</dbReference>
<dbReference type="GO" id="GO:0016407">
    <property type="term" value="F:acetyltransferase activity"/>
    <property type="evidence" value="ECO:0007669"/>
    <property type="project" value="InterPro"/>
</dbReference>
<dbReference type="EMBL" id="FMCU01000004">
    <property type="protein sequence ID" value="SCF07815.1"/>
    <property type="molecule type" value="Genomic_DNA"/>
</dbReference>
<evidence type="ECO:0000256" key="2">
    <source>
        <dbReference type="RuleBase" id="RU003452"/>
    </source>
</evidence>
<dbReference type="Gene3D" id="2.40.128.150">
    <property type="entry name" value="Cysteine proteinases"/>
    <property type="match status" value="1"/>
</dbReference>
<evidence type="ECO:0000256" key="1">
    <source>
        <dbReference type="ARBA" id="ARBA00006547"/>
    </source>
</evidence>
<proteinExistence type="inferred from homology"/>
<accession>A0A1C4XH82</accession>
<name>A0A1C4XH82_9ACTN</name>